<feature type="domain" description="HTH marR-type" evidence="1">
    <location>
        <begin position="1"/>
        <end position="152"/>
    </location>
</feature>
<dbReference type="InterPro" id="IPR036390">
    <property type="entry name" value="WH_DNA-bd_sf"/>
</dbReference>
<dbReference type="Pfam" id="PF12802">
    <property type="entry name" value="MarR_2"/>
    <property type="match status" value="1"/>
</dbReference>
<evidence type="ECO:0000313" key="2">
    <source>
        <dbReference type="EMBL" id="MFF5290547.1"/>
    </source>
</evidence>
<evidence type="ECO:0000259" key="1">
    <source>
        <dbReference type="PROSITE" id="PS50995"/>
    </source>
</evidence>
<dbReference type="SUPFAM" id="SSF46785">
    <property type="entry name" value="Winged helix' DNA-binding domain"/>
    <property type="match status" value="1"/>
</dbReference>
<proteinExistence type="predicted"/>
<evidence type="ECO:0000313" key="3">
    <source>
        <dbReference type="Proteomes" id="UP001602245"/>
    </source>
</evidence>
<dbReference type="PANTHER" id="PTHR33164">
    <property type="entry name" value="TRANSCRIPTIONAL REGULATOR, MARR FAMILY"/>
    <property type="match status" value="1"/>
</dbReference>
<gene>
    <name evidence="2" type="ORF">ACFY35_13970</name>
</gene>
<dbReference type="PROSITE" id="PS50995">
    <property type="entry name" value="HTH_MARR_2"/>
    <property type="match status" value="1"/>
</dbReference>
<dbReference type="RefSeq" id="WP_020510461.1">
    <property type="nucleotide sequence ID" value="NZ_JBIAZU010000002.1"/>
</dbReference>
<sequence>MTTDVRWLDATQMRAWRGFLDLHARLAAKLNRDLQRTSGLTLSDYDVLVHLTDVPEGRLRAFELGDGLQWDKSRVSKQVARLAARGLVAKEECEADRRGAYVVLTPAGREAIEAAAPAHVELVHRLVFDTITPEQVREWAAISRAILQRIEAG</sequence>
<comment type="caution">
    <text evidence="2">The sequence shown here is derived from an EMBL/GenBank/DDBJ whole genome shotgun (WGS) entry which is preliminary data.</text>
</comment>
<dbReference type="Proteomes" id="UP001602245">
    <property type="component" value="Unassembled WGS sequence"/>
</dbReference>
<dbReference type="PANTHER" id="PTHR33164:SF99">
    <property type="entry name" value="MARR FAMILY REGULATORY PROTEIN"/>
    <property type="match status" value="1"/>
</dbReference>
<organism evidence="2 3">
    <name type="scientific">Paractinoplanes globisporus</name>
    <dbReference type="NCBI Taxonomy" id="113565"/>
    <lineage>
        <taxon>Bacteria</taxon>
        <taxon>Bacillati</taxon>
        <taxon>Actinomycetota</taxon>
        <taxon>Actinomycetes</taxon>
        <taxon>Micromonosporales</taxon>
        <taxon>Micromonosporaceae</taxon>
        <taxon>Paractinoplanes</taxon>
    </lineage>
</organism>
<keyword evidence="3" id="KW-1185">Reference proteome</keyword>
<name>A0ABW6WB58_9ACTN</name>
<dbReference type="InterPro" id="IPR036388">
    <property type="entry name" value="WH-like_DNA-bd_sf"/>
</dbReference>
<accession>A0ABW6WB58</accession>
<protein>
    <submittedName>
        <fullName evidence="2">MarR family winged helix-turn-helix transcriptional regulator</fullName>
    </submittedName>
</protein>
<dbReference type="SMART" id="SM00347">
    <property type="entry name" value="HTH_MARR"/>
    <property type="match status" value="1"/>
</dbReference>
<dbReference type="InterPro" id="IPR039422">
    <property type="entry name" value="MarR/SlyA-like"/>
</dbReference>
<dbReference type="Gene3D" id="1.10.10.10">
    <property type="entry name" value="Winged helix-like DNA-binding domain superfamily/Winged helix DNA-binding domain"/>
    <property type="match status" value="1"/>
</dbReference>
<dbReference type="InterPro" id="IPR000835">
    <property type="entry name" value="HTH_MarR-typ"/>
</dbReference>
<dbReference type="EMBL" id="JBIAZU010000002">
    <property type="protein sequence ID" value="MFF5290547.1"/>
    <property type="molecule type" value="Genomic_DNA"/>
</dbReference>
<reference evidence="2 3" key="1">
    <citation type="submission" date="2024-10" db="EMBL/GenBank/DDBJ databases">
        <title>The Natural Products Discovery Center: Release of the First 8490 Sequenced Strains for Exploring Actinobacteria Biosynthetic Diversity.</title>
        <authorList>
            <person name="Kalkreuter E."/>
            <person name="Kautsar S.A."/>
            <person name="Yang D."/>
            <person name="Bader C.D."/>
            <person name="Teijaro C.N."/>
            <person name="Fluegel L."/>
            <person name="Davis C.M."/>
            <person name="Simpson J.R."/>
            <person name="Lauterbach L."/>
            <person name="Steele A.D."/>
            <person name="Gui C."/>
            <person name="Meng S."/>
            <person name="Li G."/>
            <person name="Viehrig K."/>
            <person name="Ye F."/>
            <person name="Su P."/>
            <person name="Kiefer A.F."/>
            <person name="Nichols A."/>
            <person name="Cepeda A.J."/>
            <person name="Yan W."/>
            <person name="Fan B."/>
            <person name="Jiang Y."/>
            <person name="Adhikari A."/>
            <person name="Zheng C.-J."/>
            <person name="Schuster L."/>
            <person name="Cowan T.M."/>
            <person name="Smanski M.J."/>
            <person name="Chevrette M.G."/>
            <person name="De Carvalho L.P.S."/>
            <person name="Shen B."/>
        </authorList>
    </citation>
    <scope>NUCLEOTIDE SEQUENCE [LARGE SCALE GENOMIC DNA]</scope>
    <source>
        <strain evidence="2 3">NPDC000087</strain>
    </source>
</reference>